<gene>
    <name evidence="6" type="ORF">LCGC14_3036640</name>
</gene>
<comment type="caution">
    <text evidence="6">The sequence shown here is derived from an EMBL/GenBank/DDBJ whole genome shotgun (WGS) entry which is preliminary data.</text>
</comment>
<organism evidence="6">
    <name type="scientific">marine sediment metagenome</name>
    <dbReference type="NCBI Taxonomy" id="412755"/>
    <lineage>
        <taxon>unclassified sequences</taxon>
        <taxon>metagenomes</taxon>
        <taxon>ecological metagenomes</taxon>
    </lineage>
</organism>
<protein>
    <recommendedName>
        <fullName evidence="7">Polyprenyl synthetase</fullName>
    </recommendedName>
</protein>
<dbReference type="EMBL" id="LAZR01063593">
    <property type="protein sequence ID" value="KKK59212.1"/>
    <property type="molecule type" value="Genomic_DNA"/>
</dbReference>
<comment type="similarity">
    <text evidence="2">Belongs to the FPP/GGPP synthase family.</text>
</comment>
<evidence type="ECO:0000256" key="4">
    <source>
        <dbReference type="ARBA" id="ARBA00022723"/>
    </source>
</evidence>
<dbReference type="GO" id="GO:0008299">
    <property type="term" value="P:isoprenoid biosynthetic process"/>
    <property type="evidence" value="ECO:0007669"/>
    <property type="project" value="InterPro"/>
</dbReference>
<keyword evidence="5" id="KW-0460">Magnesium</keyword>
<dbReference type="Pfam" id="PF00348">
    <property type="entry name" value="polyprenyl_synt"/>
    <property type="match status" value="1"/>
</dbReference>
<dbReference type="PANTHER" id="PTHR12001">
    <property type="entry name" value="GERANYLGERANYL PYROPHOSPHATE SYNTHASE"/>
    <property type="match status" value="1"/>
</dbReference>
<reference evidence="6" key="1">
    <citation type="journal article" date="2015" name="Nature">
        <title>Complex archaea that bridge the gap between prokaryotes and eukaryotes.</title>
        <authorList>
            <person name="Spang A."/>
            <person name="Saw J.H."/>
            <person name="Jorgensen S.L."/>
            <person name="Zaremba-Niedzwiedzka K."/>
            <person name="Martijn J."/>
            <person name="Lind A.E."/>
            <person name="van Eijk R."/>
            <person name="Schleper C."/>
            <person name="Guy L."/>
            <person name="Ettema T.J."/>
        </authorList>
    </citation>
    <scope>NUCLEOTIDE SEQUENCE</scope>
</reference>
<proteinExistence type="inferred from homology"/>
<evidence type="ECO:0000256" key="5">
    <source>
        <dbReference type="ARBA" id="ARBA00022842"/>
    </source>
</evidence>
<feature type="non-terminal residue" evidence="6">
    <location>
        <position position="1"/>
    </location>
</feature>
<comment type="cofactor">
    <cofactor evidence="1">
        <name>Mg(2+)</name>
        <dbReference type="ChEBI" id="CHEBI:18420"/>
    </cofactor>
</comment>
<dbReference type="AlphaFoldDB" id="A0A0F8WQJ6"/>
<name>A0A0F8WQJ6_9ZZZZ</name>
<evidence type="ECO:0000256" key="3">
    <source>
        <dbReference type="ARBA" id="ARBA00022679"/>
    </source>
</evidence>
<dbReference type="Gene3D" id="1.10.600.10">
    <property type="entry name" value="Farnesyl Diphosphate Synthase"/>
    <property type="match status" value="1"/>
</dbReference>
<dbReference type="InterPro" id="IPR033749">
    <property type="entry name" value="Polyprenyl_synt_CS"/>
</dbReference>
<dbReference type="PANTHER" id="PTHR12001:SF69">
    <property type="entry name" value="ALL TRANS-POLYPRENYL-DIPHOSPHATE SYNTHASE PDSS1"/>
    <property type="match status" value="1"/>
</dbReference>
<dbReference type="PROSITE" id="PS00444">
    <property type="entry name" value="POLYPRENYL_SYNTHASE_2"/>
    <property type="match status" value="1"/>
</dbReference>
<dbReference type="SUPFAM" id="SSF48576">
    <property type="entry name" value="Terpenoid synthases"/>
    <property type="match status" value="1"/>
</dbReference>
<evidence type="ECO:0000313" key="6">
    <source>
        <dbReference type="EMBL" id="KKK59212.1"/>
    </source>
</evidence>
<dbReference type="InterPro" id="IPR008949">
    <property type="entry name" value="Isoprenoid_synthase_dom_sf"/>
</dbReference>
<dbReference type="CDD" id="cd00685">
    <property type="entry name" value="Trans_IPPS_HT"/>
    <property type="match status" value="1"/>
</dbReference>
<accession>A0A0F8WQJ6</accession>
<sequence>ATRRGRPTANSVFHNSTTVMLGDYMFAHAADQVARTGNIRVIRLFSQTLMMMTRGEIGQDLTAYDSRQTVRDYLQRIGGKTASLFATACQGGAAVAQEPEEWIEALRTYGYNFGMAFQIVDDILDFPGDEAEMGKPVGSDLMQGTLTLPSLLLMERHPGDNPVEKFFARPRDELLAQAVEMIRVTDIAQESYDMARGFCARAHEALSVLPGDPARQALYDLTGYVLERRS</sequence>
<dbReference type="InterPro" id="IPR000092">
    <property type="entry name" value="Polyprenyl_synt"/>
</dbReference>
<evidence type="ECO:0008006" key="7">
    <source>
        <dbReference type="Google" id="ProtNLM"/>
    </source>
</evidence>
<keyword evidence="4" id="KW-0479">Metal-binding</keyword>
<evidence type="ECO:0000256" key="1">
    <source>
        <dbReference type="ARBA" id="ARBA00001946"/>
    </source>
</evidence>
<keyword evidence="3" id="KW-0808">Transferase</keyword>
<dbReference type="GO" id="GO:0046872">
    <property type="term" value="F:metal ion binding"/>
    <property type="evidence" value="ECO:0007669"/>
    <property type="project" value="UniProtKB-KW"/>
</dbReference>
<dbReference type="GO" id="GO:0004659">
    <property type="term" value="F:prenyltransferase activity"/>
    <property type="evidence" value="ECO:0007669"/>
    <property type="project" value="InterPro"/>
</dbReference>
<evidence type="ECO:0000256" key="2">
    <source>
        <dbReference type="ARBA" id="ARBA00006706"/>
    </source>
</evidence>